<dbReference type="InterPro" id="IPR050481">
    <property type="entry name" value="UDP-glycosyltransf_plant"/>
</dbReference>
<dbReference type="PANTHER" id="PTHR48048:SF45">
    <property type="entry name" value="GLYCOSYLTRANSFERASE"/>
    <property type="match status" value="1"/>
</dbReference>
<dbReference type="Gene3D" id="3.40.50.2000">
    <property type="entry name" value="Glycogen Phosphorylase B"/>
    <property type="match status" value="2"/>
</dbReference>
<dbReference type="GeneID" id="107816869"/>
<dbReference type="InterPro" id="IPR002213">
    <property type="entry name" value="UDP_glucos_trans"/>
</dbReference>
<reference evidence="6" key="1">
    <citation type="journal article" date="2014" name="Nat. Commun.">
        <title>The tobacco genome sequence and its comparison with those of tomato and potato.</title>
        <authorList>
            <person name="Sierro N."/>
            <person name="Battey J.N."/>
            <person name="Ouadi S."/>
            <person name="Bakaher N."/>
            <person name="Bovet L."/>
            <person name="Willig A."/>
            <person name="Goepfert S."/>
            <person name="Peitsch M.C."/>
            <person name="Ivanov N.V."/>
        </authorList>
    </citation>
    <scope>NUCLEOTIDE SEQUENCE [LARGE SCALE GENOMIC DNA]</scope>
</reference>
<dbReference type="OMA" id="ECLPYIF"/>
<evidence type="ECO:0000256" key="1">
    <source>
        <dbReference type="ARBA" id="ARBA00009995"/>
    </source>
</evidence>
<dbReference type="PROSITE" id="PS00375">
    <property type="entry name" value="UDPGT"/>
    <property type="match status" value="1"/>
</dbReference>
<evidence type="ECO:0000256" key="2">
    <source>
        <dbReference type="ARBA" id="ARBA00022676"/>
    </source>
</evidence>
<protein>
    <recommendedName>
        <fullName evidence="5">Glycosyltransferase</fullName>
        <ecNumber evidence="5">2.4.1.-</ecNumber>
    </recommendedName>
</protein>
<keyword evidence="3 4" id="KW-0808">Transferase</keyword>
<dbReference type="CDD" id="cd03784">
    <property type="entry name" value="GT1_Gtf-like"/>
    <property type="match status" value="1"/>
</dbReference>
<evidence type="ECO:0000256" key="4">
    <source>
        <dbReference type="RuleBase" id="RU003718"/>
    </source>
</evidence>
<evidence type="ECO:0000256" key="3">
    <source>
        <dbReference type="ARBA" id="ARBA00022679"/>
    </source>
</evidence>
<evidence type="ECO:0000256" key="5">
    <source>
        <dbReference type="RuleBase" id="RU362057"/>
    </source>
</evidence>
<proteinExistence type="inferred from homology"/>
<keyword evidence="6" id="KW-1185">Reference proteome</keyword>
<dbReference type="KEGG" id="nta:107816869"/>
<dbReference type="STRING" id="4097.A0A1S4CAW5"/>
<organism evidence="6 7">
    <name type="scientific">Nicotiana tabacum</name>
    <name type="common">Common tobacco</name>
    <dbReference type="NCBI Taxonomy" id="4097"/>
    <lineage>
        <taxon>Eukaryota</taxon>
        <taxon>Viridiplantae</taxon>
        <taxon>Streptophyta</taxon>
        <taxon>Embryophyta</taxon>
        <taxon>Tracheophyta</taxon>
        <taxon>Spermatophyta</taxon>
        <taxon>Magnoliopsida</taxon>
        <taxon>eudicotyledons</taxon>
        <taxon>Gunneridae</taxon>
        <taxon>Pentapetalae</taxon>
        <taxon>asterids</taxon>
        <taxon>lamiids</taxon>
        <taxon>Solanales</taxon>
        <taxon>Solanaceae</taxon>
        <taxon>Nicotianoideae</taxon>
        <taxon>Nicotianeae</taxon>
        <taxon>Nicotiana</taxon>
    </lineage>
</organism>
<dbReference type="AlphaFoldDB" id="A0A1S4CAW5"/>
<accession>A0A1S4CAW5</accession>
<dbReference type="RefSeq" id="XP_016498099.1">
    <property type="nucleotide sequence ID" value="XM_016642613.1"/>
</dbReference>
<dbReference type="Pfam" id="PF00201">
    <property type="entry name" value="UDPGT"/>
    <property type="match status" value="1"/>
</dbReference>
<reference evidence="7" key="2">
    <citation type="submission" date="2025-08" db="UniProtKB">
        <authorList>
            <consortium name="RefSeq"/>
        </authorList>
    </citation>
    <scope>IDENTIFICATION</scope>
    <source>
        <tissue evidence="7">Leaf</tissue>
    </source>
</reference>
<name>A0A1S4CAW5_TOBAC</name>
<dbReference type="InterPro" id="IPR035595">
    <property type="entry name" value="UDP_glycos_trans_CS"/>
</dbReference>
<evidence type="ECO:0000313" key="7">
    <source>
        <dbReference type="RefSeq" id="XP_016498099.1"/>
    </source>
</evidence>
<dbReference type="SMR" id="A0A1S4CAW5"/>
<dbReference type="FunFam" id="3.40.50.2000:FF:000056">
    <property type="entry name" value="Glycosyltransferase"/>
    <property type="match status" value="1"/>
</dbReference>
<comment type="similarity">
    <text evidence="1 4">Belongs to the UDP-glycosyltransferase family.</text>
</comment>
<dbReference type="Proteomes" id="UP000790787">
    <property type="component" value="Chromosome 10"/>
</dbReference>
<dbReference type="RefSeq" id="XP_016498099.1">
    <property type="nucleotide sequence ID" value="XM_016642613.2"/>
</dbReference>
<gene>
    <name evidence="7" type="primary">LOC107816869</name>
</gene>
<sequence length="515" mass="57450">MYSVLSTGKHRNLISYHKHQHQITTPAKDRETSMTTKAELVFIPAPGAGHLISAVEIAKLILDRDERLCISVLIMKLPMDLGTQSYVESLSSTARLQFVDITADEKTAAELISNKETFFLDFIRGHKPKVIDFVHNMTSNSRLAGFVLDMFCIPMIDVANEFSVPSYIFFTSSASFLALCLHFESLKKEHNIDTSKYMDSNEELAIPGFKKPYPAKLLPRVTTDQSAVITMFFDFVTRYKETKGIMVNTFAELEPFALQFLSGSKKVPKIYPVGPVVNIKEGGHGRNSQSETESIIKWLDDKPESSVVFLCFGSMGSFEPEQVKEIAIALECSGHRFLWSLRKPPPKGKMELPSNYENFEEVLPEGFIERTNGVGKVIGWAPQVTVLSHPAVGGFVSHCGWNSILESFCFGVPMATWPHHAEQQMNAFALVKELELAVEIRMDYVKDFQGKNPVDIVTAEEIESGIRQLMADGDHNGIRKKAKEMKEKSSATMKEGGSSYASLGLLIENVISNIS</sequence>
<evidence type="ECO:0000313" key="6">
    <source>
        <dbReference type="Proteomes" id="UP000790787"/>
    </source>
</evidence>
<dbReference type="OrthoDB" id="5835829at2759"/>
<dbReference type="PANTHER" id="PTHR48048">
    <property type="entry name" value="GLYCOSYLTRANSFERASE"/>
    <property type="match status" value="1"/>
</dbReference>
<dbReference type="FunFam" id="3.40.50.2000:FF:000080">
    <property type="entry name" value="Glycosyltransferase"/>
    <property type="match status" value="1"/>
</dbReference>
<dbReference type="PaxDb" id="4097-A0A1S4CAW5"/>
<dbReference type="SUPFAM" id="SSF53756">
    <property type="entry name" value="UDP-Glycosyltransferase/glycogen phosphorylase"/>
    <property type="match status" value="1"/>
</dbReference>
<keyword evidence="2 4" id="KW-0328">Glycosyltransferase</keyword>
<dbReference type="GO" id="GO:0035251">
    <property type="term" value="F:UDP-glucosyltransferase activity"/>
    <property type="evidence" value="ECO:0000318"/>
    <property type="project" value="GO_Central"/>
</dbReference>
<dbReference type="EC" id="2.4.1.-" evidence="5"/>